<comment type="caution">
    <text evidence="1">The sequence shown here is derived from an EMBL/GenBank/DDBJ whole genome shotgun (WGS) entry which is preliminary data.</text>
</comment>
<name>A0A3L9YEY3_9FLAO</name>
<sequence length="37" mass="4366">MYFVSLKSGYALPQLPTFEQIKRGFERPSLYFGTMVY</sequence>
<protein>
    <submittedName>
        <fullName evidence="1">Uncharacterized protein</fullName>
    </submittedName>
</protein>
<evidence type="ECO:0000313" key="2">
    <source>
        <dbReference type="Proteomes" id="UP000271339"/>
    </source>
</evidence>
<reference evidence="1 2" key="1">
    <citation type="submission" date="2018-10" db="EMBL/GenBank/DDBJ databases">
        <title>Genomic Encyclopedia of Archaeal and Bacterial Type Strains, Phase II (KMG-II): from individual species to whole genera.</title>
        <authorList>
            <person name="Goeker M."/>
        </authorList>
    </citation>
    <scope>NUCLEOTIDE SEQUENCE [LARGE SCALE GENOMIC DNA]</scope>
    <source>
        <strain evidence="1 2">DSM 23424</strain>
    </source>
</reference>
<dbReference type="AlphaFoldDB" id="A0A3L9YEY3"/>
<dbReference type="Proteomes" id="UP000271339">
    <property type="component" value="Unassembled WGS sequence"/>
</dbReference>
<organism evidence="1 2">
    <name type="scientific">Ulvibacter antarcticus</name>
    <dbReference type="NCBI Taxonomy" id="442714"/>
    <lineage>
        <taxon>Bacteria</taxon>
        <taxon>Pseudomonadati</taxon>
        <taxon>Bacteroidota</taxon>
        <taxon>Flavobacteriia</taxon>
        <taxon>Flavobacteriales</taxon>
        <taxon>Flavobacteriaceae</taxon>
        <taxon>Ulvibacter</taxon>
    </lineage>
</organism>
<keyword evidence="2" id="KW-1185">Reference proteome</keyword>
<evidence type="ECO:0000313" key="1">
    <source>
        <dbReference type="EMBL" id="RMA56645.1"/>
    </source>
</evidence>
<gene>
    <name evidence="1" type="ORF">BXY75_3348</name>
</gene>
<proteinExistence type="predicted"/>
<accession>A0A3L9YEY3</accession>
<dbReference type="EMBL" id="REFC01000017">
    <property type="protein sequence ID" value="RMA56645.1"/>
    <property type="molecule type" value="Genomic_DNA"/>
</dbReference>